<name>A0A1W1I5H1_9BACT</name>
<dbReference type="AntiFam" id="ANF00083">
    <property type="entry name" value="Shadow ORF (opposite leuS)"/>
</dbReference>
<evidence type="ECO:0000313" key="2">
    <source>
        <dbReference type="Proteomes" id="UP000192042"/>
    </source>
</evidence>
<dbReference type="EMBL" id="LT828648">
    <property type="protein sequence ID" value="SLM48254.1"/>
    <property type="molecule type" value="Genomic_DNA"/>
</dbReference>
<dbReference type="Proteomes" id="UP000192042">
    <property type="component" value="Chromosome I"/>
</dbReference>
<reference evidence="1 2" key="1">
    <citation type="submission" date="2017-03" db="EMBL/GenBank/DDBJ databases">
        <authorList>
            <person name="Afonso C.L."/>
            <person name="Miller P.J."/>
            <person name="Scott M.A."/>
            <person name="Spackman E."/>
            <person name="Goraichik I."/>
            <person name="Dimitrov K.M."/>
            <person name="Suarez D.L."/>
            <person name="Swayne D.E."/>
        </authorList>
    </citation>
    <scope>NUCLEOTIDE SEQUENCE [LARGE SCALE GENOMIC DNA]</scope>
    <source>
        <strain evidence="1">Genome sequencing of Nitrospira japonica strain NJ11</strain>
    </source>
</reference>
<protein>
    <submittedName>
        <fullName evidence="1">Uncharacterized protein</fullName>
    </submittedName>
</protein>
<organism evidence="1 2">
    <name type="scientific">Nitrospira japonica</name>
    <dbReference type="NCBI Taxonomy" id="1325564"/>
    <lineage>
        <taxon>Bacteria</taxon>
        <taxon>Pseudomonadati</taxon>
        <taxon>Nitrospirota</taxon>
        <taxon>Nitrospiria</taxon>
        <taxon>Nitrospirales</taxon>
        <taxon>Nitrospiraceae</taxon>
        <taxon>Nitrospira</taxon>
    </lineage>
</organism>
<sequence length="242" mass="27252">MIVILHFRLGQRGLILRTPQHRLETLVDAPTLHELAELPHDRRFVARIHGQIRVLPIAERAQTLKLFALDVAELLGIFPAEPADRRGIEGLLLFAEILQHLMLDRQTMAIPTRHIRHVKARHGFRLDDDVLENLVQGVADMNSAVGIRRTVVEDVAGPPLPGLLDLFVQAFLFPPSQQFGFPLRQVRLHGKIGFGQIKRCFVVHRFGLLCLILIRRLTVDGNLQEEEVGGNLHLASIRHGGT</sequence>
<gene>
    <name evidence="1" type="ORF">NSJP_2082</name>
</gene>
<keyword evidence="2" id="KW-1185">Reference proteome</keyword>
<evidence type="ECO:0000313" key="1">
    <source>
        <dbReference type="EMBL" id="SLM48254.1"/>
    </source>
</evidence>
<dbReference type="AlphaFoldDB" id="A0A1W1I5H1"/>
<dbReference type="KEGG" id="nja:NSJP_2082"/>
<proteinExistence type="predicted"/>
<dbReference type="AntiFam" id="ANF00157">
    <property type="entry name" value="Shadow ORF (opposite ileS)"/>
</dbReference>
<accession>A0A1W1I5H1</accession>